<evidence type="ECO:0000313" key="8">
    <source>
        <dbReference type="EMBL" id="KPM47026.1"/>
    </source>
</evidence>
<dbReference type="InterPro" id="IPR013320">
    <property type="entry name" value="ConA-like_dom_sf"/>
</dbReference>
<dbReference type="PANTHER" id="PTHR42535:SF2">
    <property type="entry name" value="CHROMOSOME UNDETERMINED SCAFFOLD_146, WHOLE GENOME SHOTGUN SEQUENCE"/>
    <property type="match status" value="1"/>
</dbReference>
<dbReference type="AlphaFoldDB" id="A0A0P7BIR4"/>
<gene>
    <name evidence="8" type="ORF">AFM12_17520</name>
</gene>
<evidence type="ECO:0000256" key="4">
    <source>
        <dbReference type="SAM" id="Phobius"/>
    </source>
</evidence>
<feature type="signal peptide" evidence="5">
    <location>
        <begin position="1"/>
        <end position="21"/>
    </location>
</feature>
<feature type="domain" description="HTH luxR-type" evidence="6">
    <location>
        <begin position="395"/>
        <end position="452"/>
    </location>
</feature>
<evidence type="ECO:0000259" key="7">
    <source>
        <dbReference type="SMART" id="SM00560"/>
    </source>
</evidence>
<dbReference type="GO" id="GO:0005975">
    <property type="term" value="P:carbohydrate metabolic process"/>
    <property type="evidence" value="ECO:0007669"/>
    <property type="project" value="UniProtKB-ARBA"/>
</dbReference>
<feature type="domain" description="LamG-like jellyroll fold" evidence="7">
    <location>
        <begin position="48"/>
        <end position="187"/>
    </location>
</feature>
<proteinExistence type="predicted"/>
<keyword evidence="9" id="KW-1185">Reference proteome</keyword>
<dbReference type="SUPFAM" id="SSF49899">
    <property type="entry name" value="Concanavalin A-like lectins/glucanases"/>
    <property type="match status" value="1"/>
</dbReference>
<dbReference type="InterPro" id="IPR000792">
    <property type="entry name" value="Tscrpt_reg_LuxR_C"/>
</dbReference>
<feature type="chain" id="PRO_5006135867" description="HTH luxR-type domain-containing protein" evidence="5">
    <location>
        <begin position="22"/>
        <end position="455"/>
    </location>
</feature>
<keyword evidence="4" id="KW-0472">Membrane</keyword>
<evidence type="ECO:0000259" key="6">
    <source>
        <dbReference type="SMART" id="SM00421"/>
    </source>
</evidence>
<feature type="coiled-coil region" evidence="3">
    <location>
        <begin position="328"/>
        <end position="355"/>
    </location>
</feature>
<organism evidence="8 9">
    <name type="scientific">Jiulongibacter sediminis</name>
    <dbReference type="NCBI Taxonomy" id="1605367"/>
    <lineage>
        <taxon>Bacteria</taxon>
        <taxon>Pseudomonadati</taxon>
        <taxon>Bacteroidota</taxon>
        <taxon>Cytophagia</taxon>
        <taxon>Cytophagales</taxon>
        <taxon>Leadbetterellaceae</taxon>
        <taxon>Jiulongibacter</taxon>
    </lineage>
</organism>
<evidence type="ECO:0000256" key="1">
    <source>
        <dbReference type="ARBA" id="ARBA00022729"/>
    </source>
</evidence>
<dbReference type="InterPro" id="IPR006558">
    <property type="entry name" value="LamG-like"/>
</dbReference>
<dbReference type="Gene3D" id="2.60.120.200">
    <property type="match status" value="1"/>
</dbReference>
<dbReference type="GO" id="GO:0006355">
    <property type="term" value="P:regulation of DNA-templated transcription"/>
    <property type="evidence" value="ECO:0007669"/>
    <property type="project" value="InterPro"/>
</dbReference>
<accession>A0A0P7BIR4</accession>
<keyword evidence="2" id="KW-1015">Disulfide bond</keyword>
<name>A0A0P7BIR4_9BACT</name>
<dbReference type="SMART" id="SM00560">
    <property type="entry name" value="LamGL"/>
    <property type="match status" value="1"/>
</dbReference>
<evidence type="ECO:0000256" key="2">
    <source>
        <dbReference type="ARBA" id="ARBA00023157"/>
    </source>
</evidence>
<dbReference type="InterPro" id="IPR016032">
    <property type="entry name" value="Sig_transdc_resp-reg_C-effctor"/>
</dbReference>
<keyword evidence="4" id="KW-0812">Transmembrane</keyword>
<evidence type="ECO:0000256" key="5">
    <source>
        <dbReference type="SAM" id="SignalP"/>
    </source>
</evidence>
<dbReference type="Gene3D" id="1.10.10.10">
    <property type="entry name" value="Winged helix-like DNA-binding domain superfamily/Winged helix DNA-binding domain"/>
    <property type="match status" value="1"/>
</dbReference>
<evidence type="ECO:0000256" key="3">
    <source>
        <dbReference type="SAM" id="Coils"/>
    </source>
</evidence>
<reference evidence="8 9" key="1">
    <citation type="submission" date="2015-07" db="EMBL/GenBank/DDBJ databases">
        <title>The draft genome sequence of Leadbetterella sp. JN14-9.</title>
        <authorList>
            <person name="Liu Y."/>
            <person name="Du J."/>
            <person name="Shao Z."/>
        </authorList>
    </citation>
    <scope>NUCLEOTIDE SEQUENCE [LARGE SCALE GENOMIC DNA]</scope>
    <source>
        <strain evidence="8 9">JN14-9</strain>
    </source>
</reference>
<feature type="transmembrane region" description="Helical" evidence="4">
    <location>
        <begin position="273"/>
        <end position="296"/>
    </location>
</feature>
<keyword evidence="1 5" id="KW-0732">Signal</keyword>
<protein>
    <recommendedName>
        <fullName evidence="10">HTH luxR-type domain-containing protein</fullName>
    </recommendedName>
</protein>
<dbReference type="SUPFAM" id="SSF46894">
    <property type="entry name" value="C-terminal effector domain of the bipartite response regulators"/>
    <property type="match status" value="1"/>
</dbReference>
<dbReference type="OrthoDB" id="1090267at2"/>
<dbReference type="PANTHER" id="PTHR42535">
    <property type="entry name" value="OOKINETE PROTEIN, PUTATIVE-RELATED"/>
    <property type="match status" value="1"/>
</dbReference>
<dbReference type="Proteomes" id="UP000050454">
    <property type="component" value="Unassembled WGS sequence"/>
</dbReference>
<evidence type="ECO:0008006" key="10">
    <source>
        <dbReference type="Google" id="ProtNLM"/>
    </source>
</evidence>
<comment type="caution">
    <text evidence="8">The sequence shown here is derived from an EMBL/GenBank/DDBJ whole genome shotgun (WGS) entry which is preliminary data.</text>
</comment>
<dbReference type="STRING" id="1605367.AFM12_17520"/>
<evidence type="ECO:0000313" key="9">
    <source>
        <dbReference type="Proteomes" id="UP000050454"/>
    </source>
</evidence>
<keyword evidence="3" id="KW-0175">Coiled coil</keyword>
<dbReference type="InterPro" id="IPR036388">
    <property type="entry name" value="WH-like_DNA-bd_sf"/>
</dbReference>
<dbReference type="Pfam" id="PF13385">
    <property type="entry name" value="Laminin_G_3"/>
    <property type="match status" value="1"/>
</dbReference>
<dbReference type="SMART" id="SM00421">
    <property type="entry name" value="HTH_LUXR"/>
    <property type="match status" value="1"/>
</dbReference>
<sequence>MQQVSTLLLLLFLAYSPVSLSQNYALKFDGVDDFLELENSSFQIESDQNFTVSFWIQLSNSTNPDVEKEYLFLKETGEQHPLKIWIDTRVDDPDRFKIKVSRFDGEYSPSLTSSASINDGQWHHIALVKNQRMLLFYLDGTMDAYVRDNTNGILAGQSPAGIGGADEAYFAGALDNLSFRNQALDAAAVKAEFVNGNNRSDDQILFDFDSKETNVISSSAGQGQLIMKNFEEGAFIEGLPDFQEGGSTGWWAELTRAYENYRNGEPVNLSSRFMWQTIFMLLGAAAFSYGVFRWILFQRQKAAREREEKIQTELSSKKKELVSQTLHLVNKNAVLNDLKEDLTNYQKASEGSIKEINKIIRNLKMENASEANWEVFKSQFMEMHDGFDRKLREKNQSITDNEIRLAALVKMKLSNKEIAEMLNVQPESVKKSKFRLKKKLSLEGVKDLNVFLEGL</sequence>
<dbReference type="RefSeq" id="WP_055151041.1">
    <property type="nucleotide sequence ID" value="NZ_JXSZ01000013.1"/>
</dbReference>
<keyword evidence="4" id="KW-1133">Transmembrane helix</keyword>
<dbReference type="GO" id="GO:0004553">
    <property type="term" value="F:hydrolase activity, hydrolyzing O-glycosyl compounds"/>
    <property type="evidence" value="ECO:0007669"/>
    <property type="project" value="UniProtKB-ARBA"/>
</dbReference>
<dbReference type="GO" id="GO:0003677">
    <property type="term" value="F:DNA binding"/>
    <property type="evidence" value="ECO:0007669"/>
    <property type="project" value="InterPro"/>
</dbReference>
<dbReference type="EMBL" id="LGTQ01000013">
    <property type="protein sequence ID" value="KPM47026.1"/>
    <property type="molecule type" value="Genomic_DNA"/>
</dbReference>